<accession>A0AAV9ZVX4</accession>
<evidence type="ECO:0000313" key="2">
    <source>
        <dbReference type="Proteomes" id="UP001362999"/>
    </source>
</evidence>
<dbReference type="AlphaFoldDB" id="A0AAV9ZVX4"/>
<comment type="caution">
    <text evidence="1">The sequence shown here is derived from an EMBL/GenBank/DDBJ whole genome shotgun (WGS) entry which is preliminary data.</text>
</comment>
<gene>
    <name evidence="1" type="ORF">R3P38DRAFT_3289624</name>
</gene>
<reference evidence="1 2" key="1">
    <citation type="journal article" date="2024" name="J Genomics">
        <title>Draft genome sequencing and assembly of Favolaschia claudopus CIRM-BRFM 2984 isolated from oak limbs.</title>
        <authorList>
            <person name="Navarro D."/>
            <person name="Drula E."/>
            <person name="Chaduli D."/>
            <person name="Cazenave R."/>
            <person name="Ahrendt S."/>
            <person name="Wang J."/>
            <person name="Lipzen A."/>
            <person name="Daum C."/>
            <person name="Barry K."/>
            <person name="Grigoriev I.V."/>
            <person name="Favel A."/>
            <person name="Rosso M.N."/>
            <person name="Martin F."/>
        </authorList>
    </citation>
    <scope>NUCLEOTIDE SEQUENCE [LARGE SCALE GENOMIC DNA]</scope>
    <source>
        <strain evidence="1 2">CIRM-BRFM 2984</strain>
    </source>
</reference>
<sequence length="309" mass="33600">MTRRYDNHLFQDEVCLRRLSPRAHRLTRLDGLSATGSSSGSPSAFSSPRCLRLNKYMTKHFKHDASGRKIVARTPSPPKPRRCAPPPLKTLTLVLSIPKESLFLSCGQSLLRRHPLLLRLQHASNDGDLRLEGFLDIVTSLSDEDQSCPPATPHMRKCVFISSSRYARGTSVILFTSGDGGVEGGQSPAVVAKTFLTSVDSVLARDGVLGELLGIGCHPLPPLPPPSSPSLSTTKGCRPRISRRLGAGRERADLLRRSTDELLVLEVADHRPHTPSSSESTQPHACLRVYATPGSESNLLKLKLKATPA</sequence>
<proteinExistence type="predicted"/>
<protein>
    <submittedName>
        <fullName evidence="1">Uncharacterized protein</fullName>
    </submittedName>
</protein>
<name>A0AAV9ZVX4_9AGAR</name>
<dbReference type="Proteomes" id="UP001362999">
    <property type="component" value="Unassembled WGS sequence"/>
</dbReference>
<organism evidence="1 2">
    <name type="scientific">Favolaschia claudopus</name>
    <dbReference type="NCBI Taxonomy" id="2862362"/>
    <lineage>
        <taxon>Eukaryota</taxon>
        <taxon>Fungi</taxon>
        <taxon>Dikarya</taxon>
        <taxon>Basidiomycota</taxon>
        <taxon>Agaricomycotina</taxon>
        <taxon>Agaricomycetes</taxon>
        <taxon>Agaricomycetidae</taxon>
        <taxon>Agaricales</taxon>
        <taxon>Marasmiineae</taxon>
        <taxon>Mycenaceae</taxon>
        <taxon>Favolaschia</taxon>
    </lineage>
</organism>
<evidence type="ECO:0000313" key="1">
    <source>
        <dbReference type="EMBL" id="KAK6992577.1"/>
    </source>
</evidence>
<keyword evidence="2" id="KW-1185">Reference proteome</keyword>
<dbReference type="EMBL" id="JAWWNJ010000109">
    <property type="protein sequence ID" value="KAK6992577.1"/>
    <property type="molecule type" value="Genomic_DNA"/>
</dbReference>